<keyword evidence="2" id="KW-1185">Reference proteome</keyword>
<dbReference type="RefSeq" id="WP_087141938.1">
    <property type="nucleotide sequence ID" value="NZ_FUKI01000001.1"/>
</dbReference>
<protein>
    <submittedName>
        <fullName evidence="1">Uncharacterized protein</fullName>
    </submittedName>
</protein>
<organism evidence="1 2">
    <name type="scientific">Crenothrix polyspora</name>
    <dbReference type="NCBI Taxonomy" id="360316"/>
    <lineage>
        <taxon>Bacteria</taxon>
        <taxon>Pseudomonadati</taxon>
        <taxon>Pseudomonadota</taxon>
        <taxon>Gammaproteobacteria</taxon>
        <taxon>Methylococcales</taxon>
        <taxon>Crenotrichaceae</taxon>
        <taxon>Crenothrix</taxon>
    </lineage>
</organism>
<name>A0A1R4GYC5_9GAMM</name>
<gene>
    <name evidence="1" type="ORF">CRENPOLYSF1_10015</name>
</gene>
<evidence type="ECO:0000313" key="2">
    <source>
        <dbReference type="Proteomes" id="UP000195667"/>
    </source>
</evidence>
<dbReference type="Proteomes" id="UP000195667">
    <property type="component" value="Unassembled WGS sequence"/>
</dbReference>
<accession>A0A1R4GYC5</accession>
<sequence length="125" mass="14532">MSFNSSDIQKFASLDNLRRYHNERFVRLACYSILGRKIDDGELNYQTKKIIDGLSAAEFLAVLTSSSEDQTRWKYNNQSGSNLLDIPLHSTKNKINVEPDFYFNAHRNIKTPLEELGREYIRGNR</sequence>
<dbReference type="EMBL" id="FUKI01000001">
    <property type="protein sequence ID" value="SJM88983.1"/>
    <property type="molecule type" value="Genomic_DNA"/>
</dbReference>
<evidence type="ECO:0000313" key="1">
    <source>
        <dbReference type="EMBL" id="SJM88983.1"/>
    </source>
</evidence>
<dbReference type="AlphaFoldDB" id="A0A1R4GYC5"/>
<proteinExistence type="predicted"/>
<reference evidence="2" key="1">
    <citation type="submission" date="2017-02" db="EMBL/GenBank/DDBJ databases">
        <authorList>
            <person name="Daims H."/>
        </authorList>
    </citation>
    <scope>NUCLEOTIDE SEQUENCE [LARGE SCALE GENOMIC DNA]</scope>
</reference>